<evidence type="ECO:0000256" key="1">
    <source>
        <dbReference type="ARBA" id="ARBA00004123"/>
    </source>
</evidence>
<dbReference type="AlphaFoldDB" id="A0AA38FWC7"/>
<dbReference type="GO" id="GO:0008017">
    <property type="term" value="F:microtubule binding"/>
    <property type="evidence" value="ECO:0007669"/>
    <property type="project" value="InterPro"/>
</dbReference>
<organism evidence="10 11">
    <name type="scientific">Taxus chinensis</name>
    <name type="common">Chinese yew</name>
    <name type="synonym">Taxus wallichiana var. chinensis</name>
    <dbReference type="NCBI Taxonomy" id="29808"/>
    <lineage>
        <taxon>Eukaryota</taxon>
        <taxon>Viridiplantae</taxon>
        <taxon>Streptophyta</taxon>
        <taxon>Embryophyta</taxon>
        <taxon>Tracheophyta</taxon>
        <taxon>Spermatophyta</taxon>
        <taxon>Pinopsida</taxon>
        <taxon>Pinidae</taxon>
        <taxon>Conifers II</taxon>
        <taxon>Cupressales</taxon>
        <taxon>Taxaceae</taxon>
        <taxon>Taxus</taxon>
    </lineage>
</organism>
<feature type="compositionally biased region" description="Low complexity" evidence="9">
    <location>
        <begin position="614"/>
        <end position="629"/>
    </location>
</feature>
<accession>A0AA38FWC7</accession>
<dbReference type="PANTHER" id="PTHR19321:SF7">
    <property type="entry name" value="65-KDA MICROTUBULE-ASSOCIATED PROTEIN 3"/>
    <property type="match status" value="1"/>
</dbReference>
<evidence type="ECO:0000313" key="11">
    <source>
        <dbReference type="Proteomes" id="UP000824469"/>
    </source>
</evidence>
<name>A0AA38FWC7_TAXCH</name>
<evidence type="ECO:0000256" key="5">
    <source>
        <dbReference type="ARBA" id="ARBA00022553"/>
    </source>
</evidence>
<keyword evidence="8" id="KW-0175">Coiled coil</keyword>
<feature type="region of interest" description="Disordered" evidence="9">
    <location>
        <begin position="762"/>
        <end position="783"/>
    </location>
</feature>
<comment type="caution">
    <text evidence="10">The sequence shown here is derived from an EMBL/GenBank/DDBJ whole genome shotgun (WGS) entry which is preliminary data.</text>
</comment>
<dbReference type="InterPro" id="IPR007145">
    <property type="entry name" value="MAP65_Ase1_PRC1"/>
</dbReference>
<evidence type="ECO:0008006" key="12">
    <source>
        <dbReference type="Google" id="ProtNLM"/>
    </source>
</evidence>
<dbReference type="Proteomes" id="UP000824469">
    <property type="component" value="Unassembled WGS sequence"/>
</dbReference>
<dbReference type="EMBL" id="JAHRHJ020000006">
    <property type="protein sequence ID" value="KAH9310920.1"/>
    <property type="molecule type" value="Genomic_DNA"/>
</dbReference>
<feature type="coiled-coil region" evidence="8">
    <location>
        <begin position="269"/>
        <end position="296"/>
    </location>
</feature>
<dbReference type="GO" id="GO:0005819">
    <property type="term" value="C:spindle"/>
    <property type="evidence" value="ECO:0007669"/>
    <property type="project" value="TreeGrafter"/>
</dbReference>
<dbReference type="GO" id="GO:0005874">
    <property type="term" value="C:microtubule"/>
    <property type="evidence" value="ECO:0007669"/>
    <property type="project" value="UniProtKB-KW"/>
</dbReference>
<keyword evidence="7" id="KW-0539">Nucleus</keyword>
<feature type="coiled-coil region" evidence="8">
    <location>
        <begin position="163"/>
        <end position="190"/>
    </location>
</feature>
<dbReference type="GO" id="GO:0000226">
    <property type="term" value="P:microtubule cytoskeleton organization"/>
    <property type="evidence" value="ECO:0007669"/>
    <property type="project" value="InterPro"/>
</dbReference>
<gene>
    <name evidence="10" type="ORF">KI387_025955</name>
</gene>
<dbReference type="OMA" id="ATHSRAM"/>
<dbReference type="Pfam" id="PF03999">
    <property type="entry name" value="MAP65_ASE1"/>
    <property type="match status" value="1"/>
</dbReference>
<evidence type="ECO:0000256" key="9">
    <source>
        <dbReference type="SAM" id="MobiDB-lite"/>
    </source>
</evidence>
<dbReference type="GO" id="GO:0005737">
    <property type="term" value="C:cytoplasm"/>
    <property type="evidence" value="ECO:0007669"/>
    <property type="project" value="UniProtKB-SubCell"/>
</dbReference>
<evidence type="ECO:0000313" key="10">
    <source>
        <dbReference type="EMBL" id="KAH9310920.1"/>
    </source>
</evidence>
<evidence type="ECO:0000256" key="8">
    <source>
        <dbReference type="SAM" id="Coils"/>
    </source>
</evidence>
<keyword evidence="6" id="KW-0493">Microtubule</keyword>
<protein>
    <recommendedName>
        <fullName evidence="12">65-kDa microtubule-associated protein 3</fullName>
    </recommendedName>
</protein>
<dbReference type="Gene3D" id="1.20.58.1520">
    <property type="match status" value="1"/>
</dbReference>
<comment type="similarity">
    <text evidence="3">Belongs to the MAP65/ASE1 family.</text>
</comment>
<evidence type="ECO:0000256" key="2">
    <source>
        <dbReference type="ARBA" id="ARBA00004496"/>
    </source>
</evidence>
<keyword evidence="4" id="KW-0963">Cytoplasm</keyword>
<dbReference type="GO" id="GO:0005634">
    <property type="term" value="C:nucleus"/>
    <property type="evidence" value="ECO:0007669"/>
    <property type="project" value="UniProtKB-SubCell"/>
</dbReference>
<comment type="subcellular location">
    <subcellularLocation>
        <location evidence="2">Cytoplasm</location>
    </subcellularLocation>
    <subcellularLocation>
        <location evidence="1">Nucleus</location>
    </subcellularLocation>
</comment>
<dbReference type="PANTHER" id="PTHR19321">
    <property type="entry name" value="PROTEIN REGULATOR OF CYTOKINESIS 1 PRC1-RELATED"/>
    <property type="match status" value="1"/>
</dbReference>
<reference evidence="10 11" key="1">
    <citation type="journal article" date="2021" name="Nat. Plants">
        <title>The Taxus genome provides insights into paclitaxel biosynthesis.</title>
        <authorList>
            <person name="Xiong X."/>
            <person name="Gou J."/>
            <person name="Liao Q."/>
            <person name="Li Y."/>
            <person name="Zhou Q."/>
            <person name="Bi G."/>
            <person name="Li C."/>
            <person name="Du R."/>
            <person name="Wang X."/>
            <person name="Sun T."/>
            <person name="Guo L."/>
            <person name="Liang H."/>
            <person name="Lu P."/>
            <person name="Wu Y."/>
            <person name="Zhang Z."/>
            <person name="Ro D.K."/>
            <person name="Shang Y."/>
            <person name="Huang S."/>
            <person name="Yan J."/>
        </authorList>
    </citation>
    <scope>NUCLEOTIDE SEQUENCE [LARGE SCALE GENOMIC DNA]</scope>
    <source>
        <strain evidence="10">Ta-2019</strain>
    </source>
</reference>
<evidence type="ECO:0000256" key="4">
    <source>
        <dbReference type="ARBA" id="ARBA00022490"/>
    </source>
</evidence>
<proteinExistence type="inferred from homology"/>
<evidence type="ECO:0000256" key="7">
    <source>
        <dbReference type="ARBA" id="ARBA00023242"/>
    </source>
</evidence>
<evidence type="ECO:0000256" key="6">
    <source>
        <dbReference type="ARBA" id="ARBA00022701"/>
    </source>
</evidence>
<feature type="region of interest" description="Disordered" evidence="9">
    <location>
        <begin position="607"/>
        <end position="645"/>
    </location>
</feature>
<keyword evidence="5" id="KW-0597">Phosphoprotein</keyword>
<dbReference type="FunFam" id="1.20.58.1520:FF:000002">
    <property type="entry name" value="65-kDa microtubule-associated protein 6"/>
    <property type="match status" value="1"/>
</dbReference>
<keyword evidence="11" id="KW-1185">Reference proteome</keyword>
<evidence type="ECO:0000256" key="3">
    <source>
        <dbReference type="ARBA" id="ARBA00006187"/>
    </source>
</evidence>
<sequence length="874" mass="99797">MDLLEGRISAMDNIMLVLHNEKGEISQDELESIPVNIPEKTEVTLSEWHTVEAEMKGRISRTHSSSERRGAFPMEMVDLIWLLGYLKKVESIDDLWWPKISKNSKFFRQSRVIKMPSAQSDQLIQLETTCGTLLYDLQLIWDEIGQPDDERDKMLLQLEQECLEVYRRKVDQANRSRAQLHKAIADYESELASIISALGDRPLLKQGERKQGSLKQQLEGIAPLLEEMRRRKEDRVKQFVEVQMQIQKISNEIAGCVQVNPSSVTVEESDLSLRKLEEYQRQLQTLQEEKNNRLFKVIEYVNVLHGLCSVLGLDFIRTVTEVHPSLEESEQPKSISDDTIERLAMTIHTLREVKKNRMQKLQDLATTMLELWNLMDTPIEEQQMFQSVTCNIAASEHEICSPNSLSEEFIESVEAEVARLEELKGSKMKELVLKKRTELEEICRRTHLFVESNITIDETIASMDSGLVDPSVLLETIEEQIAKTKEEAFSRKEILEKIEKWMAACEEEVWLEDYNKDENRYSASRGAHLTLKRAERARAAVSKLPSMVEGLVAKTLAWEEEWGKEFLYDRVPLLQMLEDYNLMREQKEQERRRQRDQKRLHGQLMTEQEALFGSKPSPAKPSPAKSNSARKTQSHRPSTVNGNRRLSLGGAMLQAATLDFLPPKANGAAVSRHLMPNTMKETRRDSRTAFNMQSRHEDDFNTLSAGRRGLDVAGLNPHKHSFYSHSPAGQDNEINFIQPTRRPLSPVPTTPSQSNANSLEDIHKMRPNGSSPLKTIPMFTPPPNKSITVPDEENMTPASMAIPMSITPVKTPLSQTATPLLLSSPVVLSNSTPLPHSVMQPHQQQLQQIYIDHEQQGIEYSFEEKRAGFILLNA</sequence>
<feature type="compositionally biased region" description="Polar residues" evidence="9">
    <location>
        <begin position="635"/>
        <end position="644"/>
    </location>
</feature>